<feature type="signal peptide" evidence="1">
    <location>
        <begin position="1"/>
        <end position="20"/>
    </location>
</feature>
<proteinExistence type="predicted"/>
<dbReference type="EMBL" id="KZ824445">
    <property type="protein sequence ID" value="RAK99632.1"/>
    <property type="molecule type" value="Genomic_DNA"/>
</dbReference>
<keyword evidence="1" id="KW-0732">Signal</keyword>
<dbReference type="Proteomes" id="UP000249402">
    <property type="component" value="Unassembled WGS sequence"/>
</dbReference>
<dbReference type="VEuPathDB" id="FungiDB:BO80DRAFT_426319"/>
<accession>A0A395GW33</accession>
<dbReference type="AlphaFoldDB" id="A0A395GW33"/>
<reference evidence="2 3" key="1">
    <citation type="submission" date="2018-02" db="EMBL/GenBank/DDBJ databases">
        <title>The genomes of Aspergillus section Nigri reveals drivers in fungal speciation.</title>
        <authorList>
            <consortium name="DOE Joint Genome Institute"/>
            <person name="Vesth T.C."/>
            <person name="Nybo J."/>
            <person name="Theobald S."/>
            <person name="Brandl J."/>
            <person name="Frisvad J.C."/>
            <person name="Nielsen K.F."/>
            <person name="Lyhne E.K."/>
            <person name="Kogle M.E."/>
            <person name="Kuo A."/>
            <person name="Riley R."/>
            <person name="Clum A."/>
            <person name="Nolan M."/>
            <person name="Lipzen A."/>
            <person name="Salamov A."/>
            <person name="Henrissat B."/>
            <person name="Wiebenga A."/>
            <person name="De vries R.P."/>
            <person name="Grigoriev I.V."/>
            <person name="Mortensen U.H."/>
            <person name="Andersen M.R."/>
            <person name="Baker S.E."/>
        </authorList>
    </citation>
    <scope>NUCLEOTIDE SEQUENCE [LARGE SCALE GENOMIC DNA]</scope>
    <source>
        <strain evidence="2 3">CBS 121593</strain>
    </source>
</reference>
<dbReference type="GeneID" id="37224601"/>
<evidence type="ECO:0000313" key="2">
    <source>
        <dbReference type="EMBL" id="RAK99632.1"/>
    </source>
</evidence>
<feature type="chain" id="PRO_5017388081" evidence="1">
    <location>
        <begin position="21"/>
        <end position="99"/>
    </location>
</feature>
<name>A0A395GW33_9EURO</name>
<gene>
    <name evidence="2" type="ORF">BO80DRAFT_426319</name>
</gene>
<protein>
    <submittedName>
        <fullName evidence="2">Uncharacterized protein</fullName>
    </submittedName>
</protein>
<evidence type="ECO:0000313" key="3">
    <source>
        <dbReference type="Proteomes" id="UP000249402"/>
    </source>
</evidence>
<dbReference type="OrthoDB" id="4430181at2759"/>
<organism evidence="2 3">
    <name type="scientific">Aspergillus ibericus CBS 121593</name>
    <dbReference type="NCBI Taxonomy" id="1448316"/>
    <lineage>
        <taxon>Eukaryota</taxon>
        <taxon>Fungi</taxon>
        <taxon>Dikarya</taxon>
        <taxon>Ascomycota</taxon>
        <taxon>Pezizomycotina</taxon>
        <taxon>Eurotiomycetes</taxon>
        <taxon>Eurotiomycetidae</taxon>
        <taxon>Eurotiales</taxon>
        <taxon>Aspergillaceae</taxon>
        <taxon>Aspergillus</taxon>
        <taxon>Aspergillus subgen. Circumdati</taxon>
    </lineage>
</organism>
<dbReference type="RefSeq" id="XP_025573960.1">
    <property type="nucleotide sequence ID" value="XM_025719736.1"/>
</dbReference>
<sequence length="99" mass="11290">MFSKSILATTLALFSSTVVGQLINIEYGYSPSGETYTQQLQLKEFTKLEYPGTYTYFSSPDPCDLYSNAVSDPAYFGAEGQTYFDQTYLEYVYCYESYD</sequence>
<evidence type="ECO:0000256" key="1">
    <source>
        <dbReference type="SAM" id="SignalP"/>
    </source>
</evidence>
<keyword evidence="3" id="KW-1185">Reference proteome</keyword>